<gene>
    <name evidence="2" type="ORF">E2C04_01370</name>
    <name evidence="1" type="ORF">GCM10007231_05120</name>
</gene>
<sequence length="192" mass="21329">MPSRPDPTRGEAVRVVMTDLVLGHGILGLSIRRVASGVGIAPSTLVAQFTHRKRLVTWFSATASRRRQRQMEWRAARDGWVGLLPRDPESLEAESIWSAVSELGRTDDEVGDVVQGRHEELCDLVRALGRGEGRSLDSDDVELVVAGLDGLRRAMVRQLEPMPLDRASRLLDRLVEGVVEQDRQEGYVRPSS</sequence>
<reference evidence="2 3" key="1">
    <citation type="journal article" date="2008" name="Int. J. Syst. Evol. Microbiol.">
        <title>Nocardioides daphniae sp. nov., isolated from Daphnia cucullata (Crustacea: Cladocera).</title>
        <authorList>
            <person name="Toth E.M."/>
            <person name="Keki Z."/>
            <person name="Homonnay Z.G."/>
            <person name="Borsodi A.K."/>
            <person name="Marialigeti K."/>
            <person name="Schumann P."/>
        </authorList>
    </citation>
    <scope>NUCLEOTIDE SEQUENCE [LARGE SCALE GENOMIC DNA]</scope>
    <source>
        <strain evidence="2 3">JCM 16608</strain>
    </source>
</reference>
<evidence type="ECO:0000313" key="4">
    <source>
        <dbReference type="Proteomes" id="UP000630594"/>
    </source>
</evidence>
<dbReference type="Proteomes" id="UP000630594">
    <property type="component" value="Unassembled WGS sequence"/>
</dbReference>
<dbReference type="Gene3D" id="1.10.357.10">
    <property type="entry name" value="Tetracycline Repressor, domain 2"/>
    <property type="match status" value="1"/>
</dbReference>
<dbReference type="RefSeq" id="WP_135831236.1">
    <property type="nucleotide sequence ID" value="NZ_BMCK01000001.1"/>
</dbReference>
<keyword evidence="4" id="KW-1185">Reference proteome</keyword>
<name>A0A4V1CW65_9ACTN</name>
<reference evidence="1" key="2">
    <citation type="journal article" date="2014" name="Int. J. Syst. Evol. Microbiol.">
        <title>Complete genome of a new Firmicutes species belonging to the dominant human colonic microbiota ('Ruminococcus bicirculans') reveals two chromosomes and a selective capacity to utilize plant glucans.</title>
        <authorList>
            <consortium name="NISC Comparative Sequencing Program"/>
            <person name="Wegmann U."/>
            <person name="Louis P."/>
            <person name="Goesmann A."/>
            <person name="Henrissat B."/>
            <person name="Duncan S.H."/>
            <person name="Flint H.J."/>
        </authorList>
    </citation>
    <scope>NUCLEOTIDE SEQUENCE</scope>
    <source>
        <strain evidence="1">CCM 7403</strain>
    </source>
</reference>
<dbReference type="AlphaFoldDB" id="A0A4V1CW65"/>
<accession>A0A4V1CW65</accession>
<dbReference type="KEGG" id="ndp:E2C04_01370"/>
<dbReference type="OrthoDB" id="5177743at2"/>
<reference evidence="1" key="5">
    <citation type="submission" date="2024-05" db="EMBL/GenBank/DDBJ databases">
        <authorList>
            <person name="Sun Q."/>
            <person name="Sedlacek I."/>
        </authorList>
    </citation>
    <scope>NUCLEOTIDE SEQUENCE</scope>
    <source>
        <strain evidence="1">CCM 7403</strain>
    </source>
</reference>
<organism evidence="2 3">
    <name type="scientific">Nocardioides daphniae</name>
    <dbReference type="NCBI Taxonomy" id="402297"/>
    <lineage>
        <taxon>Bacteria</taxon>
        <taxon>Bacillati</taxon>
        <taxon>Actinomycetota</taxon>
        <taxon>Actinomycetes</taxon>
        <taxon>Propionibacteriales</taxon>
        <taxon>Nocardioidaceae</taxon>
        <taxon>Nocardioides</taxon>
    </lineage>
</organism>
<protein>
    <recommendedName>
        <fullName evidence="5">TetR family transcriptional regulator</fullName>
    </recommendedName>
</protein>
<evidence type="ECO:0000313" key="1">
    <source>
        <dbReference type="EMBL" id="GGD09218.1"/>
    </source>
</evidence>
<evidence type="ECO:0008006" key="5">
    <source>
        <dbReference type="Google" id="ProtNLM"/>
    </source>
</evidence>
<proteinExistence type="predicted"/>
<dbReference type="SUPFAM" id="SSF48498">
    <property type="entry name" value="Tetracyclin repressor-like, C-terminal domain"/>
    <property type="match status" value="1"/>
</dbReference>
<reference evidence="2" key="4">
    <citation type="submission" date="2019-03" db="EMBL/GenBank/DDBJ databases">
        <authorList>
            <person name="Huang Y."/>
        </authorList>
    </citation>
    <scope>NUCLEOTIDE SEQUENCE</scope>
    <source>
        <strain evidence="2">JCM 16608</strain>
    </source>
</reference>
<dbReference type="InterPro" id="IPR036271">
    <property type="entry name" value="Tet_transcr_reg_TetR-rel_C_sf"/>
</dbReference>
<dbReference type="Proteomes" id="UP000297025">
    <property type="component" value="Chromosome"/>
</dbReference>
<evidence type="ECO:0000313" key="3">
    <source>
        <dbReference type="Proteomes" id="UP000297025"/>
    </source>
</evidence>
<dbReference type="EMBL" id="BMCK01000001">
    <property type="protein sequence ID" value="GGD09218.1"/>
    <property type="molecule type" value="Genomic_DNA"/>
</dbReference>
<evidence type="ECO:0000313" key="2">
    <source>
        <dbReference type="EMBL" id="QCC76187.1"/>
    </source>
</evidence>
<reference evidence="4" key="3">
    <citation type="journal article" date="2019" name="Int. J. Syst. Evol. Microbiol.">
        <title>The Global Catalogue of Microorganisms (GCM) 10K type strain sequencing project: providing services to taxonomists for standard genome sequencing and annotation.</title>
        <authorList>
            <consortium name="The Broad Institute Genomics Platform"/>
            <consortium name="The Broad Institute Genome Sequencing Center for Infectious Disease"/>
            <person name="Wu L."/>
            <person name="Ma J."/>
        </authorList>
    </citation>
    <scope>NUCLEOTIDE SEQUENCE [LARGE SCALE GENOMIC DNA]</scope>
    <source>
        <strain evidence="4">CCM 7403</strain>
    </source>
</reference>
<dbReference type="EMBL" id="CP038462">
    <property type="protein sequence ID" value="QCC76187.1"/>
    <property type="molecule type" value="Genomic_DNA"/>
</dbReference>